<dbReference type="PANTHER" id="PTHR43245:SF58">
    <property type="entry name" value="BLL5923 PROTEIN"/>
    <property type="match status" value="1"/>
</dbReference>
<feature type="domain" description="Ketoreductase" evidence="1">
    <location>
        <begin position="3"/>
        <end position="154"/>
    </location>
</feature>
<dbReference type="InterPro" id="IPR050177">
    <property type="entry name" value="Lipid_A_modif_metabolic_enz"/>
</dbReference>
<dbReference type="SMART" id="SM00822">
    <property type="entry name" value="PKS_KR"/>
    <property type="match status" value="1"/>
</dbReference>
<dbReference type="Pfam" id="PF01370">
    <property type="entry name" value="Epimerase"/>
    <property type="match status" value="1"/>
</dbReference>
<dbReference type="EMBL" id="JACHGF010000010">
    <property type="protein sequence ID" value="MBB5286631.1"/>
    <property type="molecule type" value="Genomic_DNA"/>
</dbReference>
<protein>
    <submittedName>
        <fullName evidence="2">Nucleoside-diphosphate-sugar epimerase</fullName>
    </submittedName>
</protein>
<accession>A0A840TRT1</accession>
<evidence type="ECO:0000313" key="2">
    <source>
        <dbReference type="EMBL" id="MBB5286631.1"/>
    </source>
</evidence>
<evidence type="ECO:0000259" key="1">
    <source>
        <dbReference type="SMART" id="SM00822"/>
    </source>
</evidence>
<dbReference type="InterPro" id="IPR001509">
    <property type="entry name" value="Epimerase_deHydtase"/>
</dbReference>
<dbReference type="Gene3D" id="3.40.50.720">
    <property type="entry name" value="NAD(P)-binding Rossmann-like Domain"/>
    <property type="match status" value="1"/>
</dbReference>
<organism evidence="2 3">
    <name type="scientific">Rhabdobacter roseus</name>
    <dbReference type="NCBI Taxonomy" id="1655419"/>
    <lineage>
        <taxon>Bacteria</taxon>
        <taxon>Pseudomonadati</taxon>
        <taxon>Bacteroidota</taxon>
        <taxon>Cytophagia</taxon>
        <taxon>Cytophagales</taxon>
        <taxon>Cytophagaceae</taxon>
        <taxon>Rhabdobacter</taxon>
    </lineage>
</organism>
<dbReference type="InterPro" id="IPR036291">
    <property type="entry name" value="NAD(P)-bd_dom_sf"/>
</dbReference>
<name>A0A840TRT1_9BACT</name>
<comment type="caution">
    <text evidence="2">The sequence shown here is derived from an EMBL/GenBank/DDBJ whole genome shotgun (WGS) entry which is preliminary data.</text>
</comment>
<dbReference type="Proteomes" id="UP000557307">
    <property type="component" value="Unassembled WGS sequence"/>
</dbReference>
<dbReference type="AlphaFoldDB" id="A0A840TRT1"/>
<proteinExistence type="predicted"/>
<dbReference type="RefSeq" id="WP_184177961.1">
    <property type="nucleotide sequence ID" value="NZ_JACHGF010000010.1"/>
</dbReference>
<gene>
    <name evidence="2" type="ORF">HNQ92_004792</name>
</gene>
<dbReference type="PANTHER" id="PTHR43245">
    <property type="entry name" value="BIFUNCTIONAL POLYMYXIN RESISTANCE PROTEIN ARNA"/>
    <property type="match status" value="1"/>
</dbReference>
<sequence length="339" mass="37054">MSDKVLITGASGFIGQHLVRAALQEGYDVHAAVRPSSELGGLRQLGTLAQGGGSLTLVYPDYRSAASLVPLLQEGTYAYIIHAAGATRAKDLAAYNQVNATYTLHLAQAALAAGIPLKRFVFMSSLAALGPAEYAAQQPLTEATRPNPVTWYGASKLRAERYLMELKALPLTIIRPTAVYGPGEKDLFILFKTLSRGLDLYIGRQPQRLSFVYVQDLVAATMAALKAPAKPGSTYNISDGRAYDRYALAQVYRELSGKSPYRLHVPLPLIALTATLLEASTIVSKSTPVLNKEKIKELTAANWYCSIETAQKELNYRPSHDLRSGMAETLAWYQEHHWL</sequence>
<dbReference type="InterPro" id="IPR057326">
    <property type="entry name" value="KR_dom"/>
</dbReference>
<keyword evidence="3" id="KW-1185">Reference proteome</keyword>
<evidence type="ECO:0000313" key="3">
    <source>
        <dbReference type="Proteomes" id="UP000557307"/>
    </source>
</evidence>
<reference evidence="2 3" key="1">
    <citation type="submission" date="2020-08" db="EMBL/GenBank/DDBJ databases">
        <title>Genomic Encyclopedia of Type Strains, Phase IV (KMG-IV): sequencing the most valuable type-strain genomes for metagenomic binning, comparative biology and taxonomic classification.</title>
        <authorList>
            <person name="Goeker M."/>
        </authorList>
    </citation>
    <scope>NUCLEOTIDE SEQUENCE [LARGE SCALE GENOMIC DNA]</scope>
    <source>
        <strain evidence="2 3">DSM 105074</strain>
    </source>
</reference>
<dbReference type="SUPFAM" id="SSF51735">
    <property type="entry name" value="NAD(P)-binding Rossmann-fold domains"/>
    <property type="match status" value="1"/>
</dbReference>